<evidence type="ECO:0000259" key="3">
    <source>
        <dbReference type="Pfam" id="PF01521"/>
    </source>
</evidence>
<feature type="region of interest" description="Disordered" evidence="2">
    <location>
        <begin position="1"/>
        <end position="41"/>
    </location>
</feature>
<evidence type="ECO:0000313" key="4">
    <source>
        <dbReference type="EMBL" id="QEX16195.1"/>
    </source>
</evidence>
<dbReference type="GO" id="GO:0005737">
    <property type="term" value="C:cytoplasm"/>
    <property type="evidence" value="ECO:0007669"/>
    <property type="project" value="TreeGrafter"/>
</dbReference>
<dbReference type="FunFam" id="2.60.300.12:FF:000001">
    <property type="entry name" value="Iron-binding protein IscA"/>
    <property type="match status" value="1"/>
</dbReference>
<reference evidence="4 5" key="1">
    <citation type="submission" date="2019-08" db="EMBL/GenBank/DDBJ databases">
        <title>Hyperibacter terrae gen. nov., sp. nov. and Hyperibacter viscosus sp. nov., two new members in the family Rhodospirillaceae isolated from the rhizosphere of Hypericum perforatum.</title>
        <authorList>
            <person name="Noviana Z."/>
        </authorList>
    </citation>
    <scope>NUCLEOTIDE SEQUENCE [LARGE SCALE GENOMIC DNA]</scope>
    <source>
        <strain evidence="4 5">R5913</strain>
    </source>
</reference>
<dbReference type="KEGG" id="htq:FRZ44_14870"/>
<comment type="similarity">
    <text evidence="1">Belongs to the HesB/IscA family.</text>
</comment>
<dbReference type="GO" id="GO:0016226">
    <property type="term" value="P:iron-sulfur cluster assembly"/>
    <property type="evidence" value="ECO:0007669"/>
    <property type="project" value="InterPro"/>
</dbReference>
<dbReference type="InterPro" id="IPR016092">
    <property type="entry name" value="ATAP"/>
</dbReference>
<evidence type="ECO:0000256" key="2">
    <source>
        <dbReference type="SAM" id="MobiDB-lite"/>
    </source>
</evidence>
<organism evidence="4 5">
    <name type="scientific">Hypericibacter terrae</name>
    <dbReference type="NCBI Taxonomy" id="2602015"/>
    <lineage>
        <taxon>Bacteria</taxon>
        <taxon>Pseudomonadati</taxon>
        <taxon>Pseudomonadota</taxon>
        <taxon>Alphaproteobacteria</taxon>
        <taxon>Rhodospirillales</taxon>
        <taxon>Dongiaceae</taxon>
        <taxon>Hypericibacter</taxon>
    </lineage>
</organism>
<keyword evidence="5" id="KW-1185">Reference proteome</keyword>
<dbReference type="AlphaFoldDB" id="A0A5J6MI35"/>
<dbReference type="InterPro" id="IPR000361">
    <property type="entry name" value="ATAP_core_dom"/>
</dbReference>
<gene>
    <name evidence="4" type="ORF">FRZ44_14870</name>
</gene>
<sequence>MNDQTPIERAVPDATVAPAPAPKTERRAARPRPKALSMTERAAERVRALLSARGKPSAGIRIGIRTKGCSGLSYTLEYADEKGPLDEVVEEHGVTLLIDPKATMFILGTEMDYVEEKLQSGFVFKNPNEKGRCGCGESFHV</sequence>
<dbReference type="OrthoDB" id="9801228at2"/>
<dbReference type="PROSITE" id="PS01152">
    <property type="entry name" value="HESB"/>
    <property type="match status" value="1"/>
</dbReference>
<dbReference type="PANTHER" id="PTHR10072">
    <property type="entry name" value="IRON-SULFUR CLUSTER ASSEMBLY PROTEIN"/>
    <property type="match status" value="1"/>
</dbReference>
<accession>A0A5J6MI35</accession>
<dbReference type="NCBIfam" id="TIGR00049">
    <property type="entry name" value="iron-sulfur cluster assembly accessory protein"/>
    <property type="match status" value="1"/>
</dbReference>
<evidence type="ECO:0000313" key="5">
    <source>
        <dbReference type="Proteomes" id="UP000326202"/>
    </source>
</evidence>
<name>A0A5J6MI35_9PROT</name>
<evidence type="ECO:0000256" key="1">
    <source>
        <dbReference type="ARBA" id="ARBA00006718"/>
    </source>
</evidence>
<dbReference type="GO" id="GO:0051537">
    <property type="term" value="F:2 iron, 2 sulfur cluster binding"/>
    <property type="evidence" value="ECO:0007669"/>
    <property type="project" value="UniProtKB-ARBA"/>
</dbReference>
<proteinExistence type="inferred from homology"/>
<dbReference type="InterPro" id="IPR050322">
    <property type="entry name" value="Fe-S_cluster_asmbl/transfer"/>
</dbReference>
<dbReference type="PANTHER" id="PTHR10072:SF41">
    <property type="entry name" value="IRON-SULFUR CLUSTER ASSEMBLY 1 HOMOLOG, MITOCHONDRIAL"/>
    <property type="match status" value="1"/>
</dbReference>
<protein>
    <recommendedName>
        <fullName evidence="3">Core domain-containing protein</fullName>
    </recommendedName>
</protein>
<feature type="domain" description="Core" evidence="3">
    <location>
        <begin position="36"/>
        <end position="137"/>
    </location>
</feature>
<dbReference type="EMBL" id="CP042906">
    <property type="protein sequence ID" value="QEX16195.1"/>
    <property type="molecule type" value="Genomic_DNA"/>
</dbReference>
<dbReference type="Pfam" id="PF01521">
    <property type="entry name" value="Fe-S_biosyn"/>
    <property type="match status" value="1"/>
</dbReference>
<dbReference type="SUPFAM" id="SSF89360">
    <property type="entry name" value="HesB-like domain"/>
    <property type="match status" value="1"/>
</dbReference>
<dbReference type="Gene3D" id="2.60.300.12">
    <property type="entry name" value="HesB-like domain"/>
    <property type="match status" value="1"/>
</dbReference>
<dbReference type="InterPro" id="IPR035903">
    <property type="entry name" value="HesB-like_dom_sf"/>
</dbReference>
<dbReference type="InterPro" id="IPR017870">
    <property type="entry name" value="FeS_cluster_insertion_CS"/>
</dbReference>
<dbReference type="Proteomes" id="UP000326202">
    <property type="component" value="Chromosome"/>
</dbReference>